<dbReference type="OrthoDB" id="7782105at2"/>
<evidence type="ECO:0000259" key="1">
    <source>
        <dbReference type="Pfam" id="PF13020"/>
    </source>
</evidence>
<evidence type="ECO:0000313" key="2">
    <source>
        <dbReference type="EMBL" id="QOD61012.1"/>
    </source>
</evidence>
<dbReference type="InterPro" id="IPR036890">
    <property type="entry name" value="HATPase_C_sf"/>
</dbReference>
<dbReference type="Pfam" id="PF13020">
    <property type="entry name" value="NOV_C"/>
    <property type="match status" value="1"/>
</dbReference>
<keyword evidence="3" id="KW-1185">Reference proteome</keyword>
<dbReference type="SUPFAM" id="SSF55874">
    <property type="entry name" value="ATPase domain of HSP90 chaperone/DNA topoisomerase II/histidine kinase"/>
    <property type="match status" value="1"/>
</dbReference>
<name>A0A7L8AG99_9FLAO</name>
<dbReference type="EMBL" id="CP061813">
    <property type="protein sequence ID" value="QOD61012.1"/>
    <property type="molecule type" value="Genomic_DNA"/>
</dbReference>
<dbReference type="RefSeq" id="WP_088355068.1">
    <property type="nucleotide sequence ID" value="NZ_CP061813.1"/>
</dbReference>
<evidence type="ECO:0000313" key="3">
    <source>
        <dbReference type="Proteomes" id="UP000516764"/>
    </source>
</evidence>
<dbReference type="Proteomes" id="UP000516764">
    <property type="component" value="Chromosome"/>
</dbReference>
<dbReference type="InterPro" id="IPR024975">
    <property type="entry name" value="NOV_C"/>
</dbReference>
<reference evidence="2 3" key="1">
    <citation type="journal article" date="2016" name="Int. J. Syst. Evol. Microbiol.">
        <title>Polaribacter haliotis sp. nov., isolated from the gut of abalone Haliotis discus hannai.</title>
        <authorList>
            <person name="Kim Y.O."/>
            <person name="Park I.S."/>
            <person name="Park S."/>
            <person name="Nam B.H."/>
            <person name="Park J.M."/>
            <person name="Kim D.G."/>
            <person name="Yoon J.H."/>
        </authorList>
    </citation>
    <scope>NUCLEOTIDE SEQUENCE [LARGE SCALE GENOMIC DNA]</scope>
    <source>
        <strain evidence="2 3">KCTC 52418</strain>
    </source>
</reference>
<dbReference type="NCBIfam" id="NF047352">
    <property type="entry name" value="P_loop_sacsin"/>
    <property type="match status" value="1"/>
</dbReference>
<gene>
    <name evidence="2" type="ORF">H9I45_00820</name>
</gene>
<dbReference type="KEGG" id="phal:H9I45_00820"/>
<organism evidence="2 3">
    <name type="scientific">Polaribacter haliotis</name>
    <dbReference type="NCBI Taxonomy" id="1888915"/>
    <lineage>
        <taxon>Bacteria</taxon>
        <taxon>Pseudomonadati</taxon>
        <taxon>Bacteroidota</taxon>
        <taxon>Flavobacteriia</taxon>
        <taxon>Flavobacteriales</taxon>
        <taxon>Flavobacteriaceae</taxon>
    </lineage>
</organism>
<accession>A0A7L8AG99</accession>
<proteinExistence type="predicted"/>
<feature type="domain" description="Protein NO VEIN C-terminal" evidence="1">
    <location>
        <begin position="1406"/>
        <end position="1481"/>
    </location>
</feature>
<protein>
    <submittedName>
        <fullName evidence="2">DUF3883 domain-containing protein</fullName>
    </submittedName>
</protein>
<sequence length="1514" mass="176866">MENTTTLNYETSILKDKLIKLRTKVLSNYKDPQLMFSAFKTESDTNKGYNGRQVLELFQNCDDENSPEVLIKINKERNTFSISNIGTPFSEKGYNSLFYASLSSKVSGKFIGNKGLGFRSIINWANEINIYSNGICLKYAPHFIEKAFHTLHPSKENRLALLQERGLVENVVPLPLLSYPDITEKQLDNGYTTTIEISYKDGFYDNIVEQVESITEETLLFLNTIEHVKFEGFKNQKDILINQKQELEIIPATVAPTSVITINNKTWNIVEESNPLDDKYQNKQSTNKDFYQLKLAFQNDFSDNVNRLFSYFLTEEPLAFPFLIHGTFELDQNRKRISNDKNENGISRNEFILKRLATLIINTAKHFSKETIKASWKPLLFLKHNKTNTSLNAFFEILESKILSEKLFPCVDNNYYKKSDAIYISDSFSKMIQRLSLERFFPNHLISVEERVNLLSYNLNGSITNIITIVNTISKTRLSIENRALFIYEIVKAFPSLQFDFLVDEAENPIKADEYIFTPKTTDKNLIRPDDTKIQFLNEKLYHKLSNLFGYDGKKSLGRSRFVMQQLNDNCNINEYEPNRLALKIISETNKKLKLTGANSFSLIQEMNRCLYHNFLQTDDVSEFSQEVSVRTINKTGDIAICKDLYLSAYYPKGKLTEEIFESIYDQPEYIASPEKLGIATNAEDFDINKFEEFLVWLQTNIYAKYNSQVSISSGLDSFMQYVQFYNNSNIDYRAYIISYKEIVDFEKILNQISIEKLLLWINVDAKLKKQLNDEENENTYKIREVNYRHFYSIPSKPSYIKYKILSNSKFQFHNQLIEDKTEWLNDIRVNYTHSLFTENEISKTKINSSLLLLNAKEDFNDLSIEYVTNLFEKLNKFAKEKEGKGSQDFYQKVYKHYRKNNKELTKPVSLFAKSNGVYSLYKQEEVYFSDNIKLPENLTNKYPILNYPPRSGGATAIKLFNINDIKDLDSQLEEAIINKNLSADFNEIFKNLKPFVLSFRLDSLNTQKSKEADASKLKNIIIELCDKIECSIENNLFVIDNFEFYYKGNNHYLIAVNGTDIDKIISEPKLADVFAEILANTFDTNNEKDDFRYLIRNTENYNTHLIEQKFGLSILDEAKILLGQANEKTSFWKNIYEIRDWNSSDIDKNDYSRILEVLNLELLPNIGYSFINTIENYKIIEKLFDTINIDITTYNKKAFDKIDLYNLNYKKIEQAIEKKSSLIKSSLWKSLENLSINEQSKYLSLIGKYKNKDKFTSEKANQLKFQFDFSLDEIVKEYIEEKYTNLELVEILNLDKKRILNLKHFNSEEVRLIETNLKLMSLIFFESAIENIKVELKENLRVQKSEEDKILESNSLEENIQPTILNSNTLKSREVSESKNKGGRGVYIPSFDDDKKKKKKGDVAEKVVLDYFINNNYKDIDPVAIFDPYYHYDIQYTNENGDVKYVEVKSFDFGSFHLSKSEYDFGLSKKENYEIWLVKDKNIIIPIYDFFSNPKYKTTVNEYLVHLEIVNNK</sequence>